<dbReference type="EMBL" id="SMKX01000104">
    <property type="protein sequence ID" value="TDD52923.1"/>
    <property type="molecule type" value="Genomic_DNA"/>
</dbReference>
<dbReference type="Proteomes" id="UP000295124">
    <property type="component" value="Unassembled WGS sequence"/>
</dbReference>
<accession>A0A4R4Z4I0</accession>
<reference evidence="2 3" key="1">
    <citation type="submission" date="2019-03" db="EMBL/GenBank/DDBJ databases">
        <title>Draft genome sequences of novel Actinobacteria.</title>
        <authorList>
            <person name="Sahin N."/>
            <person name="Ay H."/>
            <person name="Saygin H."/>
        </authorList>
    </citation>
    <scope>NUCLEOTIDE SEQUENCE [LARGE SCALE GENOMIC DNA]</scope>
    <source>
        <strain evidence="2 3">JCM 13523</strain>
    </source>
</reference>
<evidence type="ECO:0000313" key="2">
    <source>
        <dbReference type="EMBL" id="TDD52923.1"/>
    </source>
</evidence>
<sequence length="104" mass="11550">MFGRKGLSPTEPTRRSPTEPTRRSPTEPTGRSPTEPTGCARWVHSTWGRWAVSSSVRTVSSEIEIRRHGSSTRVGLARWRHSQRGWAPTEPTGRCRLNPLGCAG</sequence>
<protein>
    <submittedName>
        <fullName evidence="2">Uncharacterized protein</fullName>
    </submittedName>
</protein>
<name>A0A4R4Z4I0_9ACTN</name>
<evidence type="ECO:0000256" key="1">
    <source>
        <dbReference type="SAM" id="MobiDB-lite"/>
    </source>
</evidence>
<comment type="caution">
    <text evidence="2">The sequence shown here is derived from an EMBL/GenBank/DDBJ whole genome shotgun (WGS) entry which is preliminary data.</text>
</comment>
<feature type="compositionally biased region" description="Basic and acidic residues" evidence="1">
    <location>
        <begin position="12"/>
        <end position="25"/>
    </location>
</feature>
<keyword evidence="3" id="KW-1185">Reference proteome</keyword>
<evidence type="ECO:0000313" key="3">
    <source>
        <dbReference type="Proteomes" id="UP000295124"/>
    </source>
</evidence>
<gene>
    <name evidence="2" type="ORF">E1263_28630</name>
</gene>
<feature type="compositionally biased region" description="Low complexity" evidence="1">
    <location>
        <begin position="26"/>
        <end position="38"/>
    </location>
</feature>
<organism evidence="2 3">
    <name type="scientific">Kribbella antibiotica</name>
    <dbReference type="NCBI Taxonomy" id="190195"/>
    <lineage>
        <taxon>Bacteria</taxon>
        <taxon>Bacillati</taxon>
        <taxon>Actinomycetota</taxon>
        <taxon>Actinomycetes</taxon>
        <taxon>Propionibacteriales</taxon>
        <taxon>Kribbellaceae</taxon>
        <taxon>Kribbella</taxon>
    </lineage>
</organism>
<proteinExistence type="predicted"/>
<dbReference type="AlphaFoldDB" id="A0A4R4Z4I0"/>
<feature type="region of interest" description="Disordered" evidence="1">
    <location>
        <begin position="1"/>
        <end position="40"/>
    </location>
</feature>